<dbReference type="AlphaFoldDB" id="A0A8S3Z6I7"/>
<sequence>MRTRGFFSCAALVLLLIAIGLLVASMVTTGWLSGSYTLGHVYRKNCNVGLFTVSIDGEEYDRRRFFRIYKVEFQTTVILQSFGGGHLLLATPCYILFLTTFSGPGFLFYFLFAGLSGIFLLAGSLYFRFNVTVVNLSPDFSWYLSLLASIFACSSIGVVKTAITRGELETEPKPDNVDIATNVQHIRL</sequence>
<gene>
    <name evidence="2" type="ORF">CUNI_LOCUS9426</name>
</gene>
<proteinExistence type="predicted"/>
<reference evidence="2" key="1">
    <citation type="submission" date="2021-04" db="EMBL/GenBank/DDBJ databases">
        <authorList>
            <consortium name="Molecular Ecology Group"/>
        </authorList>
    </citation>
    <scope>NUCLEOTIDE SEQUENCE</scope>
</reference>
<accession>A0A8S3Z6I7</accession>
<evidence type="ECO:0000313" key="2">
    <source>
        <dbReference type="EMBL" id="CAG5123868.1"/>
    </source>
</evidence>
<keyword evidence="1" id="KW-0812">Transmembrane</keyword>
<organism evidence="2 3">
    <name type="scientific">Candidula unifasciata</name>
    <dbReference type="NCBI Taxonomy" id="100452"/>
    <lineage>
        <taxon>Eukaryota</taxon>
        <taxon>Metazoa</taxon>
        <taxon>Spiralia</taxon>
        <taxon>Lophotrochozoa</taxon>
        <taxon>Mollusca</taxon>
        <taxon>Gastropoda</taxon>
        <taxon>Heterobranchia</taxon>
        <taxon>Euthyneura</taxon>
        <taxon>Panpulmonata</taxon>
        <taxon>Eupulmonata</taxon>
        <taxon>Stylommatophora</taxon>
        <taxon>Helicina</taxon>
        <taxon>Helicoidea</taxon>
        <taxon>Geomitridae</taxon>
        <taxon>Candidula</taxon>
    </lineage>
</organism>
<evidence type="ECO:0000313" key="3">
    <source>
        <dbReference type="Proteomes" id="UP000678393"/>
    </source>
</evidence>
<keyword evidence="1" id="KW-0472">Membrane</keyword>
<keyword evidence="3" id="KW-1185">Reference proteome</keyword>
<name>A0A8S3Z6I7_9EUPU</name>
<dbReference type="Proteomes" id="UP000678393">
    <property type="component" value="Unassembled WGS sequence"/>
</dbReference>
<feature type="transmembrane region" description="Helical" evidence="1">
    <location>
        <begin position="77"/>
        <end position="99"/>
    </location>
</feature>
<feature type="transmembrane region" description="Helical" evidence="1">
    <location>
        <begin position="106"/>
        <end position="128"/>
    </location>
</feature>
<feature type="transmembrane region" description="Helical" evidence="1">
    <location>
        <begin position="140"/>
        <end position="159"/>
    </location>
</feature>
<keyword evidence="1" id="KW-1133">Transmembrane helix</keyword>
<dbReference type="EMBL" id="CAJHNH020001638">
    <property type="protein sequence ID" value="CAG5123868.1"/>
    <property type="molecule type" value="Genomic_DNA"/>
</dbReference>
<evidence type="ECO:0000256" key="1">
    <source>
        <dbReference type="SAM" id="Phobius"/>
    </source>
</evidence>
<protein>
    <submittedName>
        <fullName evidence="2">Uncharacterized protein</fullName>
    </submittedName>
</protein>
<comment type="caution">
    <text evidence="2">The sequence shown here is derived from an EMBL/GenBank/DDBJ whole genome shotgun (WGS) entry which is preliminary data.</text>
</comment>